<gene>
    <name evidence="6" type="ORF">g.1695</name>
</gene>
<sequence>PNQNLPHPWNPSALSLLEWRGLGRPLSARDFTLGSAEIVLENGLNSLITSINLDPAVYNPKMPLTVDIRDTVDYEETMRKYSLGPNGCINTCLNLFLLEFKKPKESRYTIVDTPGQIEAFTWSAPGEALMSMLDNITILYIIDMSLCRNKRVFVYNMLFAASLRLKFKRPLLVLFNKCDLEEIKEVELWIRDYNAFRLTIDPADSEL</sequence>
<dbReference type="PANTHER" id="PTHR21231">
    <property type="entry name" value="XPA-BINDING PROTEIN 1-RELATED"/>
    <property type="match status" value="1"/>
</dbReference>
<comment type="similarity">
    <text evidence="1 5">Belongs to the GPN-loop GTPase family.</text>
</comment>
<accession>A0A1B6JRV6</accession>
<protein>
    <recommendedName>
        <fullName evidence="5">GPN-loop GTPase</fullName>
        <ecNumber evidence="5">3.6.5.-</ecNumber>
    </recommendedName>
</protein>
<comment type="subunit">
    <text evidence="5">Binds to RNA polymerase II.</text>
</comment>
<organism evidence="6">
    <name type="scientific">Homalodisca liturata</name>
    <dbReference type="NCBI Taxonomy" id="320908"/>
    <lineage>
        <taxon>Eukaryota</taxon>
        <taxon>Metazoa</taxon>
        <taxon>Ecdysozoa</taxon>
        <taxon>Arthropoda</taxon>
        <taxon>Hexapoda</taxon>
        <taxon>Insecta</taxon>
        <taxon>Pterygota</taxon>
        <taxon>Neoptera</taxon>
        <taxon>Paraneoptera</taxon>
        <taxon>Hemiptera</taxon>
        <taxon>Auchenorrhyncha</taxon>
        <taxon>Membracoidea</taxon>
        <taxon>Cicadellidae</taxon>
        <taxon>Cicadellinae</taxon>
        <taxon>Proconiini</taxon>
        <taxon>Homalodisca</taxon>
    </lineage>
</organism>
<proteinExistence type="inferred from homology"/>
<dbReference type="PANTHER" id="PTHR21231:SF8">
    <property type="entry name" value="GPN-LOOP GTPASE 1"/>
    <property type="match status" value="1"/>
</dbReference>
<comment type="subcellular location">
    <subcellularLocation>
        <location evidence="5">Cytoplasm</location>
    </subcellularLocation>
    <subcellularLocation>
        <location evidence="5">Nucleus</location>
    </subcellularLocation>
</comment>
<evidence type="ECO:0000256" key="3">
    <source>
        <dbReference type="ARBA" id="ARBA00022801"/>
    </source>
</evidence>
<comment type="function">
    <text evidence="5">Small GTPase required for proper nuclear import of RNA polymerase II (RNAPII). May act at an RNAP assembly step prior to nuclear import.</text>
</comment>
<evidence type="ECO:0000256" key="5">
    <source>
        <dbReference type="RuleBase" id="RU365059"/>
    </source>
</evidence>
<name>A0A1B6JRV6_9HEMI</name>
<keyword evidence="4 5" id="KW-0342">GTP-binding</keyword>
<feature type="non-terminal residue" evidence="6">
    <location>
        <position position="207"/>
    </location>
</feature>
<keyword evidence="3 5" id="KW-0378">Hydrolase</keyword>
<reference evidence="6" key="1">
    <citation type="submission" date="2015-11" db="EMBL/GenBank/DDBJ databases">
        <title>De novo transcriptome assembly of four potential Pierce s Disease insect vectors from Arizona vineyards.</title>
        <authorList>
            <person name="Tassone E.E."/>
        </authorList>
    </citation>
    <scope>NUCLEOTIDE SEQUENCE</scope>
</reference>
<dbReference type="GO" id="GO:0005737">
    <property type="term" value="C:cytoplasm"/>
    <property type="evidence" value="ECO:0007669"/>
    <property type="project" value="UniProtKB-SubCell"/>
</dbReference>
<dbReference type="EMBL" id="GECU01005767">
    <property type="protein sequence ID" value="JAT01940.1"/>
    <property type="molecule type" value="Transcribed_RNA"/>
</dbReference>
<evidence type="ECO:0000256" key="4">
    <source>
        <dbReference type="ARBA" id="ARBA00023134"/>
    </source>
</evidence>
<keyword evidence="2 5" id="KW-0547">Nucleotide-binding</keyword>
<dbReference type="InterPro" id="IPR004130">
    <property type="entry name" value="Gpn"/>
</dbReference>
<feature type="non-terminal residue" evidence="6">
    <location>
        <position position="1"/>
    </location>
</feature>
<keyword evidence="5" id="KW-0963">Cytoplasm</keyword>
<dbReference type="Pfam" id="PF03029">
    <property type="entry name" value="ATP_bind_1"/>
    <property type="match status" value="1"/>
</dbReference>
<dbReference type="AlphaFoldDB" id="A0A1B6JRV6"/>
<evidence type="ECO:0000313" key="6">
    <source>
        <dbReference type="EMBL" id="JAT01940.1"/>
    </source>
</evidence>
<dbReference type="InterPro" id="IPR027417">
    <property type="entry name" value="P-loop_NTPase"/>
</dbReference>
<dbReference type="GO" id="GO:0005525">
    <property type="term" value="F:GTP binding"/>
    <property type="evidence" value="ECO:0007669"/>
    <property type="project" value="UniProtKB-KW"/>
</dbReference>
<dbReference type="Gene3D" id="3.40.50.300">
    <property type="entry name" value="P-loop containing nucleotide triphosphate hydrolases"/>
    <property type="match status" value="1"/>
</dbReference>
<evidence type="ECO:0000256" key="1">
    <source>
        <dbReference type="ARBA" id="ARBA00005290"/>
    </source>
</evidence>
<dbReference type="GO" id="GO:0003924">
    <property type="term" value="F:GTPase activity"/>
    <property type="evidence" value="ECO:0007669"/>
    <property type="project" value="TreeGrafter"/>
</dbReference>
<evidence type="ECO:0000256" key="2">
    <source>
        <dbReference type="ARBA" id="ARBA00022741"/>
    </source>
</evidence>
<dbReference type="GO" id="GO:0005634">
    <property type="term" value="C:nucleus"/>
    <property type="evidence" value="ECO:0007669"/>
    <property type="project" value="UniProtKB-SubCell"/>
</dbReference>
<dbReference type="SUPFAM" id="SSF52540">
    <property type="entry name" value="P-loop containing nucleoside triphosphate hydrolases"/>
    <property type="match status" value="1"/>
</dbReference>
<dbReference type="EC" id="3.6.5.-" evidence="5"/>